<organism evidence="16 17">
    <name type="scientific">Aquisalibacillus elongatus</name>
    <dbReference type="NCBI Taxonomy" id="485577"/>
    <lineage>
        <taxon>Bacteria</taxon>
        <taxon>Bacillati</taxon>
        <taxon>Bacillota</taxon>
        <taxon>Bacilli</taxon>
        <taxon>Bacillales</taxon>
        <taxon>Bacillaceae</taxon>
        <taxon>Aquisalibacillus</taxon>
    </lineage>
</organism>
<comment type="function">
    <text evidence="12">Necessary for flagellar biosynthesis. May be involved in translocation of the flagellum.</text>
</comment>
<dbReference type="RefSeq" id="WP_124220011.1">
    <property type="nucleotide sequence ID" value="NZ_RKRF01000007.1"/>
</dbReference>
<keyword evidence="17" id="KW-1185">Reference proteome</keyword>
<evidence type="ECO:0000256" key="8">
    <source>
        <dbReference type="ARBA" id="ARBA00022927"/>
    </source>
</evidence>
<keyword evidence="4" id="KW-0813">Transport</keyword>
<reference evidence="16 17" key="1">
    <citation type="submission" date="2018-11" db="EMBL/GenBank/DDBJ databases">
        <title>Genomic Encyclopedia of Type Strains, Phase IV (KMG-IV): sequencing the most valuable type-strain genomes for metagenomic binning, comparative biology and taxonomic classification.</title>
        <authorList>
            <person name="Goeker M."/>
        </authorList>
    </citation>
    <scope>NUCLEOTIDE SEQUENCE [LARGE SCALE GENOMIC DNA]</scope>
    <source>
        <strain evidence="16 17">DSM 18090</strain>
    </source>
</reference>
<keyword evidence="16" id="KW-0966">Cell projection</keyword>
<dbReference type="SUPFAM" id="SSF52540">
    <property type="entry name" value="P-loop containing nucleoside triphosphate hydrolases"/>
    <property type="match status" value="1"/>
</dbReference>
<keyword evidence="8" id="KW-0653">Protein transport</keyword>
<comment type="subcellular location">
    <subcellularLocation>
        <location evidence="1">Cell membrane</location>
        <topology evidence="1">Peripheral membrane protein</topology>
        <orientation evidence="1">Cytoplasmic side</orientation>
    </subcellularLocation>
</comment>
<dbReference type="InterPro" id="IPR000897">
    <property type="entry name" value="SRP54_GTPase_dom"/>
</dbReference>
<evidence type="ECO:0000256" key="9">
    <source>
        <dbReference type="ARBA" id="ARBA00023134"/>
    </source>
</evidence>
<dbReference type="CDD" id="cd17873">
    <property type="entry name" value="FlhF"/>
    <property type="match status" value="1"/>
</dbReference>
<dbReference type="FunFam" id="3.40.50.300:FF:000695">
    <property type="entry name" value="Flagellar biosynthesis regulator FlhF"/>
    <property type="match status" value="1"/>
</dbReference>
<feature type="coiled-coil region" evidence="14">
    <location>
        <begin position="83"/>
        <end position="114"/>
    </location>
</feature>
<comment type="caution">
    <text evidence="16">The sequence shown here is derived from an EMBL/GenBank/DDBJ whole genome shotgun (WGS) entry which is preliminary data.</text>
</comment>
<sequence>MKVKKYTAPTMPEAMKIVRGDLGQSAVILNSREARTKGFLGLFRKKYIEVFAAVDPNPVREQKPKRQYSQIVNLKREETTSSNTQQTEAHEDIRKELNELRKQLQQTSTNQQDQILPDPVQNVCKDLQQQELHNSLIDELIPKLLETYYTNQSQDEETLKQYLKQYFIDQLIDSEACQPHDDTKYIYLLGPTGVGKTTTIAKLAAFNSITDGKKIAFITLDTYRIAAIDQLKTYAKILNVPIEVAYNKEDFEAAKDKFKDYDLVFIDTAGRNYRKDEYINQVKEIISFNKDEEIYCVLSLNSKYKDLEDIFNRFSTLGINRVIFTKADETTQFGPIYNLWNDHRFKISYLTYGQSVPDDIKEASPELIVKMLVGEKQW</sequence>
<dbReference type="GO" id="GO:0006614">
    <property type="term" value="P:SRP-dependent cotranslational protein targeting to membrane"/>
    <property type="evidence" value="ECO:0007669"/>
    <property type="project" value="UniProtKB-UniRule"/>
</dbReference>
<keyword evidence="16" id="KW-0282">Flagellum</keyword>
<keyword evidence="5" id="KW-1003">Cell membrane</keyword>
<evidence type="ECO:0000256" key="10">
    <source>
        <dbReference type="ARBA" id="ARBA00023136"/>
    </source>
</evidence>
<evidence type="ECO:0000256" key="13">
    <source>
        <dbReference type="NCBIfam" id="TIGR03499"/>
    </source>
</evidence>
<keyword evidence="10" id="KW-0472">Membrane</keyword>
<protein>
    <recommendedName>
        <fullName evidence="3 13">Flagellar biosynthesis protein FlhF</fullName>
    </recommendedName>
</protein>
<keyword evidence="11" id="KW-1006">Bacterial flagellum protein export</keyword>
<dbReference type="InterPro" id="IPR020006">
    <property type="entry name" value="FlhF"/>
</dbReference>
<dbReference type="EMBL" id="RKRF01000007">
    <property type="protein sequence ID" value="RPF55978.1"/>
    <property type="molecule type" value="Genomic_DNA"/>
</dbReference>
<evidence type="ECO:0000256" key="1">
    <source>
        <dbReference type="ARBA" id="ARBA00004413"/>
    </source>
</evidence>
<evidence type="ECO:0000256" key="5">
    <source>
        <dbReference type="ARBA" id="ARBA00022475"/>
    </source>
</evidence>
<name>A0A3N5C1L9_9BACI</name>
<evidence type="ECO:0000256" key="6">
    <source>
        <dbReference type="ARBA" id="ARBA00022741"/>
    </source>
</evidence>
<dbReference type="Gene3D" id="1.20.120.1380">
    <property type="entry name" value="Flagellar FlhF biosynthesis protein, N domain"/>
    <property type="match status" value="1"/>
</dbReference>
<keyword evidence="14" id="KW-0175">Coiled coil</keyword>
<keyword evidence="6" id="KW-0547">Nucleotide-binding</keyword>
<dbReference type="PANTHER" id="PTHR43134:SF3">
    <property type="entry name" value="FLAGELLAR BIOSYNTHESIS PROTEIN FLHF"/>
    <property type="match status" value="1"/>
</dbReference>
<keyword evidence="16" id="KW-0969">Cilium</keyword>
<dbReference type="NCBIfam" id="TIGR03499">
    <property type="entry name" value="FlhF"/>
    <property type="match status" value="1"/>
</dbReference>
<proteinExistence type="inferred from homology"/>
<dbReference type="Pfam" id="PF00448">
    <property type="entry name" value="SRP54"/>
    <property type="match status" value="1"/>
</dbReference>
<dbReference type="InterPro" id="IPR027417">
    <property type="entry name" value="P-loop_NTPase"/>
</dbReference>
<dbReference type="GO" id="GO:0003924">
    <property type="term" value="F:GTPase activity"/>
    <property type="evidence" value="ECO:0007669"/>
    <property type="project" value="UniProtKB-UniRule"/>
</dbReference>
<dbReference type="GO" id="GO:0044781">
    <property type="term" value="P:bacterial-type flagellum organization"/>
    <property type="evidence" value="ECO:0007669"/>
    <property type="project" value="UniProtKB-UniRule"/>
</dbReference>
<evidence type="ECO:0000256" key="14">
    <source>
        <dbReference type="SAM" id="Coils"/>
    </source>
</evidence>
<evidence type="ECO:0000256" key="7">
    <source>
        <dbReference type="ARBA" id="ARBA00022795"/>
    </source>
</evidence>
<gene>
    <name evidence="16" type="ORF">EDC24_0864</name>
</gene>
<dbReference type="InterPro" id="IPR047040">
    <property type="entry name" value="FlhF__GTPase_dom"/>
</dbReference>
<dbReference type="OrthoDB" id="9778554at2"/>
<keyword evidence="9" id="KW-0342">GTP-binding</keyword>
<dbReference type="Gene3D" id="3.40.50.300">
    <property type="entry name" value="P-loop containing nucleotide triphosphate hydrolases"/>
    <property type="match status" value="1"/>
</dbReference>
<dbReference type="SMART" id="SM00962">
    <property type="entry name" value="SRP54"/>
    <property type="match status" value="1"/>
</dbReference>
<dbReference type="AlphaFoldDB" id="A0A3N5C1L9"/>
<dbReference type="GO" id="GO:0005047">
    <property type="term" value="F:signal recognition particle binding"/>
    <property type="evidence" value="ECO:0007669"/>
    <property type="project" value="TreeGrafter"/>
</dbReference>
<dbReference type="GO" id="GO:0005525">
    <property type="term" value="F:GTP binding"/>
    <property type="evidence" value="ECO:0007669"/>
    <property type="project" value="UniProtKB-UniRule"/>
</dbReference>
<dbReference type="Proteomes" id="UP000276443">
    <property type="component" value="Unassembled WGS sequence"/>
</dbReference>
<comment type="similarity">
    <text evidence="2">Belongs to the GTP-binding SRP family.</text>
</comment>
<evidence type="ECO:0000256" key="2">
    <source>
        <dbReference type="ARBA" id="ARBA00008531"/>
    </source>
</evidence>
<evidence type="ECO:0000256" key="12">
    <source>
        <dbReference type="ARBA" id="ARBA00025337"/>
    </source>
</evidence>
<evidence type="ECO:0000256" key="4">
    <source>
        <dbReference type="ARBA" id="ARBA00022448"/>
    </source>
</evidence>
<evidence type="ECO:0000256" key="3">
    <source>
        <dbReference type="ARBA" id="ARBA00014919"/>
    </source>
</evidence>
<dbReference type="GO" id="GO:0015031">
    <property type="term" value="P:protein transport"/>
    <property type="evidence" value="ECO:0007669"/>
    <property type="project" value="UniProtKB-KW"/>
</dbReference>
<evidence type="ECO:0000313" key="17">
    <source>
        <dbReference type="Proteomes" id="UP000276443"/>
    </source>
</evidence>
<keyword evidence="7" id="KW-1005">Bacterial flagellum biogenesis</keyword>
<evidence type="ECO:0000313" key="16">
    <source>
        <dbReference type="EMBL" id="RPF55978.1"/>
    </source>
</evidence>
<evidence type="ECO:0000256" key="11">
    <source>
        <dbReference type="ARBA" id="ARBA00023225"/>
    </source>
</evidence>
<feature type="domain" description="SRP54-type proteins GTP-binding" evidence="15">
    <location>
        <begin position="183"/>
        <end position="374"/>
    </location>
</feature>
<dbReference type="PANTHER" id="PTHR43134">
    <property type="entry name" value="SIGNAL RECOGNITION PARTICLE RECEPTOR SUBUNIT ALPHA"/>
    <property type="match status" value="1"/>
</dbReference>
<evidence type="ECO:0000259" key="15">
    <source>
        <dbReference type="SMART" id="SM00962"/>
    </source>
</evidence>
<dbReference type="GO" id="GO:0005886">
    <property type="term" value="C:plasma membrane"/>
    <property type="evidence" value="ECO:0007669"/>
    <property type="project" value="UniProtKB-SubCell"/>
</dbReference>
<accession>A0A3N5C1L9</accession>